<dbReference type="PANTHER" id="PTHR46585">
    <property type="entry name" value="INTEGRASE CORE DOMAIN CONTAINING PROTEIN"/>
    <property type="match status" value="1"/>
</dbReference>
<accession>A0A8X6XW58</accession>
<dbReference type="PANTHER" id="PTHR46585:SF1">
    <property type="entry name" value="CHROMO DOMAIN-CONTAINING PROTEIN"/>
    <property type="match status" value="1"/>
</dbReference>
<name>A0A8X6XW58_9ARAC</name>
<comment type="caution">
    <text evidence="1">The sequence shown here is derived from an EMBL/GenBank/DDBJ whole genome shotgun (WGS) entry which is preliminary data.</text>
</comment>
<proteinExistence type="predicted"/>
<dbReference type="Proteomes" id="UP000886998">
    <property type="component" value="Unassembled WGS sequence"/>
</dbReference>
<dbReference type="AlphaFoldDB" id="A0A8X6XW58"/>
<organism evidence="1 2">
    <name type="scientific">Trichonephila inaurata madagascariensis</name>
    <dbReference type="NCBI Taxonomy" id="2747483"/>
    <lineage>
        <taxon>Eukaryota</taxon>
        <taxon>Metazoa</taxon>
        <taxon>Ecdysozoa</taxon>
        <taxon>Arthropoda</taxon>
        <taxon>Chelicerata</taxon>
        <taxon>Arachnida</taxon>
        <taxon>Araneae</taxon>
        <taxon>Araneomorphae</taxon>
        <taxon>Entelegynae</taxon>
        <taxon>Araneoidea</taxon>
        <taxon>Nephilidae</taxon>
        <taxon>Trichonephila</taxon>
        <taxon>Trichonephila inaurata</taxon>
    </lineage>
</organism>
<sequence length="106" mass="12667">MWKYFTHNNTYEYTILNDLLHSYNHTHHSNIKRTPTEVTPDNENDVWFTLYGDMEGMRKKACVFSVGDIVRVSKHKLLFEKGYETNWTEELFVVTECVPRHPRLSD</sequence>
<evidence type="ECO:0000313" key="2">
    <source>
        <dbReference type="Proteomes" id="UP000886998"/>
    </source>
</evidence>
<evidence type="ECO:0000313" key="1">
    <source>
        <dbReference type="EMBL" id="GFY59862.1"/>
    </source>
</evidence>
<gene>
    <name evidence="1" type="primary">RF55_23325</name>
    <name evidence="1" type="ORF">TNIN_82961</name>
</gene>
<dbReference type="EMBL" id="BMAV01012865">
    <property type="protein sequence ID" value="GFY59862.1"/>
    <property type="molecule type" value="Genomic_DNA"/>
</dbReference>
<reference evidence="1" key="1">
    <citation type="submission" date="2020-08" db="EMBL/GenBank/DDBJ databases">
        <title>Multicomponent nature underlies the extraordinary mechanical properties of spider dragline silk.</title>
        <authorList>
            <person name="Kono N."/>
            <person name="Nakamura H."/>
            <person name="Mori M."/>
            <person name="Yoshida Y."/>
            <person name="Ohtoshi R."/>
            <person name="Malay A.D."/>
            <person name="Moran D.A.P."/>
            <person name="Tomita M."/>
            <person name="Numata K."/>
            <person name="Arakawa K."/>
        </authorList>
    </citation>
    <scope>NUCLEOTIDE SEQUENCE</scope>
</reference>
<keyword evidence="2" id="KW-1185">Reference proteome</keyword>
<protein>
    <submittedName>
        <fullName evidence="1">Uncharacterized protein</fullName>
    </submittedName>
</protein>
<dbReference type="OrthoDB" id="6426073at2759"/>